<dbReference type="InterPro" id="IPR035899">
    <property type="entry name" value="DBL_dom_sf"/>
</dbReference>
<dbReference type="InterPro" id="IPR036028">
    <property type="entry name" value="SH3-like_dom_sf"/>
</dbReference>
<proteinExistence type="predicted"/>
<dbReference type="Gene3D" id="1.20.900.10">
    <property type="entry name" value="Dbl homology (DH) domain"/>
    <property type="match status" value="1"/>
</dbReference>
<protein>
    <submittedName>
        <fullName evidence="6">Rho guanine nucleotide exchange factor 38 isoform X1</fullName>
    </submittedName>
</protein>
<keyword evidence="5" id="KW-1185">Reference proteome</keyword>
<dbReference type="Proteomes" id="UP000515154">
    <property type="component" value="Linkage group LG11"/>
</dbReference>
<dbReference type="InterPro" id="IPR001452">
    <property type="entry name" value="SH3_domain"/>
</dbReference>
<dbReference type="Gene3D" id="2.30.30.40">
    <property type="entry name" value="SH3 Domains"/>
    <property type="match status" value="1"/>
</dbReference>
<dbReference type="AlphaFoldDB" id="A0A6P7SXU4"/>
<dbReference type="Pfam" id="PF00621">
    <property type="entry name" value="RhoGEF"/>
    <property type="match status" value="1"/>
</dbReference>
<keyword evidence="1 2" id="KW-0728">SH3 domain</keyword>
<dbReference type="GO" id="GO:0005737">
    <property type="term" value="C:cytoplasm"/>
    <property type="evidence" value="ECO:0007669"/>
    <property type="project" value="TreeGrafter"/>
</dbReference>
<dbReference type="KEGG" id="osn:115217154"/>
<sequence>MSVDDTKKECETENRKKKRESLIQEILDTETNYVSDLKCCVDIFLKPSDADKFNSEGVTIDRLFLNFENICETSEKLLKLLNKNVRGFDFDQQIVGQCFLEVSKDLESVYSYYCVNIASALEYESEVAQHPLILDKIKQLTDHYQNTNQIIALNSLLTKPVQRITKYHLLLESLLEVTEENHIDFRELDQAHFCMKNVANNVNESIRAKEIVTKYLRPNSASFRDRLASISSHAVQKKFRRLKGVVVSKIGLTSTVEDEEFDCNLQKFISVQKTVSDLKKNLEDYLKEFEKSMITFDELVSHVVVLYGDEARNLFVFHLQELNKSSCSICQSVVEKVTTLLLQPLIVLIKLYEGPEALIKKRNDKLMEIHGNESLELVKKEYESLNCQLIKGLPDLCKISSEVILDIIVNFILLKNYYQELWVTGLKKFIEFIEMKDDKNKNEPSNWQVQKIFSELWFQQFDVNRVLLNVPVLPSETCRYSLPVNTNKATRPKTGMNTDHFPVTGNIELKQSLMIDEDDGFYFAKIPYDAHANQPEVSLYEGQFVTVITKNDGNGNTEWWEVDTGDNVGYCPAVCLEKAINFMETEEILF</sequence>
<evidence type="ECO:0000256" key="2">
    <source>
        <dbReference type="PROSITE-ProRule" id="PRU00192"/>
    </source>
</evidence>
<dbReference type="PANTHER" id="PTHR22834">
    <property type="entry name" value="NUCLEAR FUSION PROTEIN FUS2"/>
    <property type="match status" value="1"/>
</dbReference>
<dbReference type="InterPro" id="IPR051492">
    <property type="entry name" value="Dynamin-Rho_GEF"/>
</dbReference>
<dbReference type="SUPFAM" id="SSF48065">
    <property type="entry name" value="DBL homology domain (DH-domain)"/>
    <property type="match status" value="1"/>
</dbReference>
<reference evidence="6" key="1">
    <citation type="submission" date="2025-08" db="UniProtKB">
        <authorList>
            <consortium name="RefSeq"/>
        </authorList>
    </citation>
    <scope>IDENTIFICATION</scope>
</reference>
<dbReference type="SUPFAM" id="SSF50044">
    <property type="entry name" value="SH3-domain"/>
    <property type="match status" value="1"/>
</dbReference>
<evidence type="ECO:0000313" key="6">
    <source>
        <dbReference type="RefSeq" id="XP_029642631.1"/>
    </source>
</evidence>
<accession>A0A6P7SXU4</accession>
<dbReference type="SMART" id="SM00325">
    <property type="entry name" value="RhoGEF"/>
    <property type="match status" value="1"/>
</dbReference>
<dbReference type="InterPro" id="IPR000219">
    <property type="entry name" value="DH_dom"/>
</dbReference>
<gene>
    <name evidence="6" type="primary">LOC115217154</name>
</gene>
<evidence type="ECO:0000259" key="3">
    <source>
        <dbReference type="PROSITE" id="PS50002"/>
    </source>
</evidence>
<feature type="domain" description="DH" evidence="4">
    <location>
        <begin position="18"/>
        <end position="205"/>
    </location>
</feature>
<dbReference type="InterPro" id="IPR027267">
    <property type="entry name" value="AH/BAR_dom_sf"/>
</dbReference>
<name>A0A6P7SXU4_9MOLL</name>
<feature type="domain" description="SH3" evidence="3">
    <location>
        <begin position="517"/>
        <end position="581"/>
    </location>
</feature>
<dbReference type="PROSITE" id="PS50002">
    <property type="entry name" value="SH3"/>
    <property type="match status" value="1"/>
</dbReference>
<dbReference type="GO" id="GO:0005085">
    <property type="term" value="F:guanyl-nucleotide exchange factor activity"/>
    <property type="evidence" value="ECO:0007669"/>
    <property type="project" value="InterPro"/>
</dbReference>
<dbReference type="PROSITE" id="PS50010">
    <property type="entry name" value="DH_2"/>
    <property type="match status" value="1"/>
</dbReference>
<evidence type="ECO:0000313" key="5">
    <source>
        <dbReference type="Proteomes" id="UP000515154"/>
    </source>
</evidence>
<dbReference type="SUPFAM" id="SSF103657">
    <property type="entry name" value="BAR/IMD domain-like"/>
    <property type="match status" value="1"/>
</dbReference>
<dbReference type="CDD" id="cd00160">
    <property type="entry name" value="RhoGEF"/>
    <property type="match status" value="1"/>
</dbReference>
<organism evidence="5 6">
    <name type="scientific">Octopus sinensis</name>
    <name type="common">East Asian common octopus</name>
    <dbReference type="NCBI Taxonomy" id="2607531"/>
    <lineage>
        <taxon>Eukaryota</taxon>
        <taxon>Metazoa</taxon>
        <taxon>Spiralia</taxon>
        <taxon>Lophotrochozoa</taxon>
        <taxon>Mollusca</taxon>
        <taxon>Cephalopoda</taxon>
        <taxon>Coleoidea</taxon>
        <taxon>Octopodiformes</taxon>
        <taxon>Octopoda</taxon>
        <taxon>Incirrata</taxon>
        <taxon>Octopodidae</taxon>
        <taxon>Octopus</taxon>
    </lineage>
</organism>
<dbReference type="Gene3D" id="1.20.1270.60">
    <property type="entry name" value="Arfaptin homology (AH) domain/BAR domain"/>
    <property type="match status" value="1"/>
</dbReference>
<evidence type="ECO:0000259" key="4">
    <source>
        <dbReference type="PROSITE" id="PS50010"/>
    </source>
</evidence>
<dbReference type="RefSeq" id="XP_029642631.1">
    <property type="nucleotide sequence ID" value="XM_029786771.2"/>
</dbReference>
<evidence type="ECO:0000256" key="1">
    <source>
        <dbReference type="ARBA" id="ARBA00022443"/>
    </source>
</evidence>
<dbReference type="PANTHER" id="PTHR22834:SF20">
    <property type="entry name" value="SH3 DOMAIN-CONTAINING PROTEIN"/>
    <property type="match status" value="1"/>
</dbReference>